<organism evidence="1 2">
    <name type="scientific">Streptomyces violaceolatus</name>
    <dbReference type="NCBI Taxonomy" id="67378"/>
    <lineage>
        <taxon>Bacteria</taxon>
        <taxon>Bacillati</taxon>
        <taxon>Actinomycetota</taxon>
        <taxon>Actinomycetes</taxon>
        <taxon>Kitasatosporales</taxon>
        <taxon>Streptomycetaceae</taxon>
        <taxon>Streptomyces</taxon>
        <taxon>Streptomyces violaceoruber group</taxon>
    </lineage>
</organism>
<evidence type="ECO:0000313" key="1">
    <source>
        <dbReference type="EMBL" id="GAA2692270.1"/>
    </source>
</evidence>
<dbReference type="Proteomes" id="UP001499989">
    <property type="component" value="Unassembled WGS sequence"/>
</dbReference>
<protein>
    <submittedName>
        <fullName evidence="1">Uncharacterized protein</fullName>
    </submittedName>
</protein>
<proteinExistence type="predicted"/>
<keyword evidence="2" id="KW-1185">Reference proteome</keyword>
<comment type="caution">
    <text evidence="1">The sequence shown here is derived from an EMBL/GenBank/DDBJ whole genome shotgun (WGS) entry which is preliminary data.</text>
</comment>
<gene>
    <name evidence="1" type="ORF">GCM10010310_50610</name>
</gene>
<dbReference type="EMBL" id="BAAASK010000016">
    <property type="protein sequence ID" value="GAA2692270.1"/>
    <property type="molecule type" value="Genomic_DNA"/>
</dbReference>
<evidence type="ECO:0000313" key="2">
    <source>
        <dbReference type="Proteomes" id="UP001499989"/>
    </source>
</evidence>
<sequence>MRMRMRMRMRAGMDAGHNVGRAGGCSPSGVVTVLNFEALDVVPVRPRGRGTVAEFERSADGGARLELRRCRAAEMQSCGDAELGRCRAAEVRRAANAARRR</sequence>
<name>A0ABN3T3E1_9ACTN</name>
<accession>A0ABN3T3E1</accession>
<reference evidence="1 2" key="1">
    <citation type="journal article" date="2019" name="Int. J. Syst. Evol. Microbiol.">
        <title>The Global Catalogue of Microorganisms (GCM) 10K type strain sequencing project: providing services to taxonomists for standard genome sequencing and annotation.</title>
        <authorList>
            <consortium name="The Broad Institute Genomics Platform"/>
            <consortium name="The Broad Institute Genome Sequencing Center for Infectious Disease"/>
            <person name="Wu L."/>
            <person name="Ma J."/>
        </authorList>
    </citation>
    <scope>NUCLEOTIDE SEQUENCE [LARGE SCALE GENOMIC DNA]</scope>
    <source>
        <strain evidence="1 2">JCM 4531</strain>
    </source>
</reference>